<reference evidence="1" key="1">
    <citation type="submission" date="2020-11" db="EMBL/GenBank/DDBJ databases">
        <title>Adaptations for nitrogen fixation in a non-lichenized fungal sporocarp promotes dispersal by wood-feeding termites.</title>
        <authorList>
            <consortium name="DOE Joint Genome Institute"/>
            <person name="Koch R.A."/>
            <person name="Yoon G."/>
            <person name="Arayal U."/>
            <person name="Lail K."/>
            <person name="Amirebrahimi M."/>
            <person name="Labutti K."/>
            <person name="Lipzen A."/>
            <person name="Riley R."/>
            <person name="Barry K."/>
            <person name="Henrissat B."/>
            <person name="Grigoriev I.V."/>
            <person name="Herr J.R."/>
            <person name="Aime M.C."/>
        </authorList>
    </citation>
    <scope>NUCLEOTIDE SEQUENCE</scope>
    <source>
        <strain evidence="1">MCA 3950</strain>
    </source>
</reference>
<dbReference type="RefSeq" id="XP_043034789.1">
    <property type="nucleotide sequence ID" value="XM_043184524.1"/>
</dbReference>
<evidence type="ECO:0000313" key="1">
    <source>
        <dbReference type="EMBL" id="KAG7441289.1"/>
    </source>
</evidence>
<accession>A0A9P8AMZ8</accession>
<organism evidence="1 2">
    <name type="scientific">Guyanagaster necrorhizus</name>
    <dbReference type="NCBI Taxonomy" id="856835"/>
    <lineage>
        <taxon>Eukaryota</taxon>
        <taxon>Fungi</taxon>
        <taxon>Dikarya</taxon>
        <taxon>Basidiomycota</taxon>
        <taxon>Agaricomycotina</taxon>
        <taxon>Agaricomycetes</taxon>
        <taxon>Agaricomycetidae</taxon>
        <taxon>Agaricales</taxon>
        <taxon>Marasmiineae</taxon>
        <taxon>Physalacriaceae</taxon>
        <taxon>Guyanagaster</taxon>
    </lineage>
</organism>
<keyword evidence="2" id="KW-1185">Reference proteome</keyword>
<dbReference type="AlphaFoldDB" id="A0A9P8AMZ8"/>
<comment type="caution">
    <text evidence="1">The sequence shown here is derived from an EMBL/GenBank/DDBJ whole genome shotgun (WGS) entry which is preliminary data.</text>
</comment>
<sequence>MASNATLVGSIPEVIDSDKQKKSIFQHLVPLSYSVERRLLFKIDVSVLIFASRILTPWKLGYFIKNLDQYFAGMHEDFGTVWKSALVVIEVGPPILLMKHQCQNYYCNTSSFSKITIRRRLEASCTVCTDCSPAVPEASITENIEDDDRHSQKETTLEVITKCIVISIFFDFSGLGVVRRGLLNGSDEVLVKECLACVFFSDWMKEEAIYTVLEELSVYEGEE</sequence>
<protein>
    <submittedName>
        <fullName evidence="1">Uncharacterized protein</fullName>
    </submittedName>
</protein>
<proteinExistence type="predicted"/>
<dbReference type="GeneID" id="66106821"/>
<gene>
    <name evidence="1" type="ORF">BT62DRAFT_923506</name>
</gene>
<dbReference type="EMBL" id="MU250562">
    <property type="protein sequence ID" value="KAG7441289.1"/>
    <property type="molecule type" value="Genomic_DNA"/>
</dbReference>
<name>A0A9P8AMZ8_9AGAR</name>
<evidence type="ECO:0000313" key="2">
    <source>
        <dbReference type="Proteomes" id="UP000812287"/>
    </source>
</evidence>
<dbReference type="Proteomes" id="UP000812287">
    <property type="component" value="Unassembled WGS sequence"/>
</dbReference>